<proteinExistence type="predicted"/>
<dbReference type="EMBL" id="JAAGSC010000023">
    <property type="protein sequence ID" value="NDY94150.1"/>
    <property type="molecule type" value="Genomic_DNA"/>
</dbReference>
<accession>A0A845UWF4</accession>
<feature type="chain" id="PRO_5032988122" evidence="1">
    <location>
        <begin position="25"/>
        <end position="153"/>
    </location>
</feature>
<sequence>MAFKSGLIGLAATILFLSPQNTLGAPDGAIPFYCFDIASTDSSANVDCWRADTGSKFTTVPTGLHMHVTDMYFYPNSLVTSGVARGFIGRDDGDPFPGRPSIDFLADLTQKFHFNTPYIILNPGQSLKIRNDSSSDFAVDVFASGYLSSDVSL</sequence>
<dbReference type="Proteomes" id="UP000484885">
    <property type="component" value="Unassembled WGS sequence"/>
</dbReference>
<keyword evidence="1" id="KW-0732">Signal</keyword>
<name>A0A845UWF4_9GAMM</name>
<dbReference type="RefSeq" id="WP_164208745.1">
    <property type="nucleotide sequence ID" value="NZ_JAAGSC010000023.1"/>
</dbReference>
<reference evidence="2 3" key="1">
    <citation type="submission" date="2020-02" db="EMBL/GenBank/DDBJ databases">
        <authorList>
            <person name="Zhang X.-Y."/>
        </authorList>
    </citation>
    <scope>NUCLEOTIDE SEQUENCE [LARGE SCALE GENOMIC DNA]</scope>
    <source>
        <strain evidence="2 3">C33</strain>
    </source>
</reference>
<gene>
    <name evidence="2" type="ORF">G3I74_00180</name>
</gene>
<evidence type="ECO:0000313" key="2">
    <source>
        <dbReference type="EMBL" id="NDY94150.1"/>
    </source>
</evidence>
<keyword evidence="3" id="KW-1185">Reference proteome</keyword>
<dbReference type="AlphaFoldDB" id="A0A845UWF4"/>
<comment type="caution">
    <text evidence="2">The sequence shown here is derived from an EMBL/GenBank/DDBJ whole genome shotgun (WGS) entry which is preliminary data.</text>
</comment>
<feature type="signal peptide" evidence="1">
    <location>
        <begin position="1"/>
        <end position="24"/>
    </location>
</feature>
<organism evidence="2 3">
    <name type="scientific">Wenzhouxiangella limi</name>
    <dbReference type="NCBI Taxonomy" id="2707351"/>
    <lineage>
        <taxon>Bacteria</taxon>
        <taxon>Pseudomonadati</taxon>
        <taxon>Pseudomonadota</taxon>
        <taxon>Gammaproteobacteria</taxon>
        <taxon>Chromatiales</taxon>
        <taxon>Wenzhouxiangellaceae</taxon>
        <taxon>Wenzhouxiangella</taxon>
    </lineage>
</organism>
<evidence type="ECO:0000256" key="1">
    <source>
        <dbReference type="SAM" id="SignalP"/>
    </source>
</evidence>
<protein>
    <submittedName>
        <fullName evidence="2">Uncharacterized protein</fullName>
    </submittedName>
</protein>
<evidence type="ECO:0000313" key="3">
    <source>
        <dbReference type="Proteomes" id="UP000484885"/>
    </source>
</evidence>